<dbReference type="PROSITE" id="PS50977">
    <property type="entry name" value="HTH_TETR_2"/>
    <property type="match status" value="1"/>
</dbReference>
<dbReference type="EMBL" id="WTYQ01000005">
    <property type="protein sequence ID" value="MXP26819.1"/>
    <property type="molecule type" value="Genomic_DNA"/>
</dbReference>
<keyword evidence="1" id="KW-0805">Transcription regulation</keyword>
<dbReference type="InterPro" id="IPR036271">
    <property type="entry name" value="Tet_transcr_reg_TetR-rel_C_sf"/>
</dbReference>
<feature type="domain" description="HTH tetR-type" evidence="5">
    <location>
        <begin position="2"/>
        <end position="62"/>
    </location>
</feature>
<dbReference type="GO" id="GO:0003677">
    <property type="term" value="F:DNA binding"/>
    <property type="evidence" value="ECO:0007669"/>
    <property type="project" value="UniProtKB-UniRule"/>
</dbReference>
<dbReference type="AlphaFoldDB" id="A0A845ABQ9"/>
<dbReference type="SUPFAM" id="SSF48498">
    <property type="entry name" value="Tetracyclin repressor-like, C-terminal domain"/>
    <property type="match status" value="1"/>
</dbReference>
<evidence type="ECO:0000259" key="5">
    <source>
        <dbReference type="PROSITE" id="PS50977"/>
    </source>
</evidence>
<dbReference type="SUPFAM" id="SSF46689">
    <property type="entry name" value="Homeodomain-like"/>
    <property type="match status" value="1"/>
</dbReference>
<keyword evidence="7" id="KW-1185">Reference proteome</keyword>
<evidence type="ECO:0000256" key="2">
    <source>
        <dbReference type="ARBA" id="ARBA00023125"/>
    </source>
</evidence>
<dbReference type="Pfam" id="PF00440">
    <property type="entry name" value="TetR_N"/>
    <property type="match status" value="1"/>
</dbReference>
<keyword evidence="3" id="KW-0804">Transcription</keyword>
<gene>
    <name evidence="6" type="ORF">GRI39_12330</name>
</gene>
<name>A0A845ABQ9_9SPHN</name>
<organism evidence="6 7">
    <name type="scientific">Altericroceibacterium indicum</name>
    <dbReference type="NCBI Taxonomy" id="374177"/>
    <lineage>
        <taxon>Bacteria</taxon>
        <taxon>Pseudomonadati</taxon>
        <taxon>Pseudomonadota</taxon>
        <taxon>Alphaproteobacteria</taxon>
        <taxon>Sphingomonadales</taxon>
        <taxon>Erythrobacteraceae</taxon>
        <taxon>Altericroceibacterium</taxon>
    </lineage>
</organism>
<dbReference type="RefSeq" id="WP_160740036.1">
    <property type="nucleotide sequence ID" value="NZ_WTYQ01000005.1"/>
</dbReference>
<comment type="caution">
    <text evidence="6">The sequence shown here is derived from an EMBL/GenBank/DDBJ whole genome shotgun (WGS) entry which is preliminary data.</text>
</comment>
<dbReference type="InterPro" id="IPR009057">
    <property type="entry name" value="Homeodomain-like_sf"/>
</dbReference>
<keyword evidence="2 4" id="KW-0238">DNA-binding</keyword>
<protein>
    <submittedName>
        <fullName evidence="6">TetR family transcriptional regulator</fullName>
    </submittedName>
</protein>
<evidence type="ECO:0000256" key="3">
    <source>
        <dbReference type="ARBA" id="ARBA00023163"/>
    </source>
</evidence>
<dbReference type="PRINTS" id="PR00455">
    <property type="entry name" value="HTHTETR"/>
</dbReference>
<evidence type="ECO:0000256" key="4">
    <source>
        <dbReference type="PROSITE-ProRule" id="PRU00335"/>
    </source>
</evidence>
<reference evidence="6 7" key="1">
    <citation type="submission" date="2019-12" db="EMBL/GenBank/DDBJ databases">
        <title>Genomic-based taxomic classification of the family Erythrobacteraceae.</title>
        <authorList>
            <person name="Xu L."/>
        </authorList>
    </citation>
    <scope>NUCLEOTIDE SEQUENCE [LARGE SCALE GENOMIC DNA]</scope>
    <source>
        <strain evidence="6 7">DSM 18604</strain>
    </source>
</reference>
<evidence type="ECO:0000313" key="6">
    <source>
        <dbReference type="EMBL" id="MXP26819.1"/>
    </source>
</evidence>
<proteinExistence type="predicted"/>
<evidence type="ECO:0000256" key="1">
    <source>
        <dbReference type="ARBA" id="ARBA00023015"/>
    </source>
</evidence>
<sequence length="167" mass="17405">MSDTVDAIMDAAERRIRVAGYSGFSFREIAADVGVKSASIHYHFPTKSALAAAVAHRYNARVVKAADDAIAAGQDVINAWKSVFRSALDDGAKMCLCGSLGATVGDLTPDVAHEVRQFFNAVIASLIAGGLSDERALHVLSALEGAILIASAQGDPAIFDRATSDLG</sequence>
<accession>A0A845ABQ9</accession>
<feature type="DNA-binding region" description="H-T-H motif" evidence="4">
    <location>
        <begin position="25"/>
        <end position="44"/>
    </location>
</feature>
<dbReference type="PANTHER" id="PTHR47506">
    <property type="entry name" value="TRANSCRIPTIONAL REGULATORY PROTEIN"/>
    <property type="match status" value="1"/>
</dbReference>
<dbReference type="PANTHER" id="PTHR47506:SF1">
    <property type="entry name" value="HTH-TYPE TRANSCRIPTIONAL REGULATOR YJDC"/>
    <property type="match status" value="1"/>
</dbReference>
<dbReference type="OrthoDB" id="9809772at2"/>
<dbReference type="Gene3D" id="1.10.357.10">
    <property type="entry name" value="Tetracycline Repressor, domain 2"/>
    <property type="match status" value="1"/>
</dbReference>
<dbReference type="InterPro" id="IPR001647">
    <property type="entry name" value="HTH_TetR"/>
</dbReference>
<evidence type="ECO:0000313" key="7">
    <source>
        <dbReference type="Proteomes" id="UP000460561"/>
    </source>
</evidence>
<dbReference type="Proteomes" id="UP000460561">
    <property type="component" value="Unassembled WGS sequence"/>
</dbReference>